<name>A0ABU0ZZG6_9FLAO</name>
<keyword evidence="2" id="KW-0472">Membrane</keyword>
<accession>A0ABU0ZZG6</accession>
<feature type="region of interest" description="Disordered" evidence="1">
    <location>
        <begin position="32"/>
        <end position="63"/>
    </location>
</feature>
<reference evidence="3 4" key="1">
    <citation type="submission" date="2023-08" db="EMBL/GenBank/DDBJ databases">
        <title>Mesonia sp. MT50, isolated from deep-sea sediment of the Mariana Trench.</title>
        <authorList>
            <person name="Fu H."/>
        </authorList>
    </citation>
    <scope>NUCLEOTIDE SEQUENCE [LARGE SCALE GENOMIC DNA]</scope>
    <source>
        <strain evidence="3 4">MT50</strain>
    </source>
</reference>
<evidence type="ECO:0000313" key="3">
    <source>
        <dbReference type="EMBL" id="MDQ7916797.1"/>
    </source>
</evidence>
<sequence>MNFDQFSPLTQILLVFAGLGLLFFLVMSNNKRNKDKRAKRSSKSFRQRIKERKEEREEEREES</sequence>
<dbReference type="RefSeq" id="WP_308863447.1">
    <property type="nucleotide sequence ID" value="NZ_JAVHUL010000007.1"/>
</dbReference>
<evidence type="ECO:0000313" key="4">
    <source>
        <dbReference type="Proteomes" id="UP001230915"/>
    </source>
</evidence>
<protein>
    <submittedName>
        <fullName evidence="3">Uncharacterized protein</fullName>
    </submittedName>
</protein>
<dbReference type="EMBL" id="JAVHUL010000007">
    <property type="protein sequence ID" value="MDQ7916797.1"/>
    <property type="molecule type" value="Genomic_DNA"/>
</dbReference>
<feature type="compositionally biased region" description="Basic residues" evidence="1">
    <location>
        <begin position="32"/>
        <end position="50"/>
    </location>
</feature>
<feature type="transmembrane region" description="Helical" evidence="2">
    <location>
        <begin position="6"/>
        <end position="27"/>
    </location>
</feature>
<proteinExistence type="predicted"/>
<organism evidence="3 4">
    <name type="scientific">Mesonia profundi</name>
    <dbReference type="NCBI Taxonomy" id="3070998"/>
    <lineage>
        <taxon>Bacteria</taxon>
        <taxon>Pseudomonadati</taxon>
        <taxon>Bacteroidota</taxon>
        <taxon>Flavobacteriia</taxon>
        <taxon>Flavobacteriales</taxon>
        <taxon>Flavobacteriaceae</taxon>
        <taxon>Mesonia</taxon>
    </lineage>
</organism>
<keyword evidence="2" id="KW-1133">Transmembrane helix</keyword>
<comment type="caution">
    <text evidence="3">The sequence shown here is derived from an EMBL/GenBank/DDBJ whole genome shotgun (WGS) entry which is preliminary data.</text>
</comment>
<keyword evidence="4" id="KW-1185">Reference proteome</keyword>
<keyword evidence="2" id="KW-0812">Transmembrane</keyword>
<dbReference type="Proteomes" id="UP001230915">
    <property type="component" value="Unassembled WGS sequence"/>
</dbReference>
<evidence type="ECO:0000256" key="2">
    <source>
        <dbReference type="SAM" id="Phobius"/>
    </source>
</evidence>
<evidence type="ECO:0000256" key="1">
    <source>
        <dbReference type="SAM" id="MobiDB-lite"/>
    </source>
</evidence>
<gene>
    <name evidence="3" type="ORF">RBU60_04365</name>
</gene>